<feature type="domain" description="ABC-2 type transporter transmembrane" evidence="8">
    <location>
        <begin position="19"/>
        <end position="387"/>
    </location>
</feature>
<dbReference type="InterPro" id="IPR013525">
    <property type="entry name" value="ABC2_TM"/>
</dbReference>
<feature type="transmembrane region" description="Helical" evidence="7">
    <location>
        <begin position="240"/>
        <end position="259"/>
    </location>
</feature>
<feature type="transmembrane region" description="Helical" evidence="7">
    <location>
        <begin position="190"/>
        <end position="211"/>
    </location>
</feature>
<accession>A0ABW5Q2J9</accession>
<dbReference type="Proteomes" id="UP001597451">
    <property type="component" value="Unassembled WGS sequence"/>
</dbReference>
<keyword evidence="5 7" id="KW-0472">Membrane</keyword>
<evidence type="ECO:0000256" key="1">
    <source>
        <dbReference type="ARBA" id="ARBA00004651"/>
    </source>
</evidence>
<feature type="transmembrane region" description="Helical" evidence="7">
    <location>
        <begin position="364"/>
        <end position="384"/>
    </location>
</feature>
<evidence type="ECO:0000256" key="5">
    <source>
        <dbReference type="ARBA" id="ARBA00023136"/>
    </source>
</evidence>
<dbReference type="Pfam" id="PF12698">
    <property type="entry name" value="ABC2_membrane_3"/>
    <property type="match status" value="1"/>
</dbReference>
<evidence type="ECO:0000256" key="7">
    <source>
        <dbReference type="SAM" id="Phobius"/>
    </source>
</evidence>
<dbReference type="InterPro" id="IPR051449">
    <property type="entry name" value="ABC-2_transporter_component"/>
</dbReference>
<keyword evidence="3 7" id="KW-0812">Transmembrane</keyword>
<evidence type="ECO:0000256" key="2">
    <source>
        <dbReference type="ARBA" id="ARBA00022475"/>
    </source>
</evidence>
<keyword evidence="4 7" id="KW-1133">Transmembrane helix</keyword>
<feature type="transmembrane region" description="Helical" evidence="7">
    <location>
        <begin position="21"/>
        <end position="42"/>
    </location>
</feature>
<organism evidence="9 10">
    <name type="scientific">Oceanobacillus kapialis</name>
    <dbReference type="NCBI Taxonomy" id="481353"/>
    <lineage>
        <taxon>Bacteria</taxon>
        <taxon>Bacillati</taxon>
        <taxon>Bacillota</taxon>
        <taxon>Bacilli</taxon>
        <taxon>Bacillales</taxon>
        <taxon>Bacillaceae</taxon>
        <taxon>Oceanobacillus</taxon>
    </lineage>
</organism>
<evidence type="ECO:0000256" key="4">
    <source>
        <dbReference type="ARBA" id="ARBA00022989"/>
    </source>
</evidence>
<sequence length="413" mass="45451">MRNTMKVAKWEIKRNMKNKSYLIGLLLTPIIIIGFMVLGSVFGDSEEEVSEPATVFVNDELGVYEEMVSTVEQAGMDWELMLTDLTEEEAAEEVTDSEQTAYLFVNQENLESGFLTVYTSDDMDAFFMSEIQVLTGPIQAMKMEELGLTDEQLAGISQGVQFVEASDTDAATGDNEESTGGTEENPLETLVPGIFGGFVLLSVVFTGMAIFQSASQEKKDKIAEIILSSLTPAELMQGKIVGYFVLGLIQTIVSTVLILPVLMWRLDEPLLQYLLVPELALYLLIAILGYLLFASLFVGVGATMADVTTAGNFQGFVMMLPFLPFVFIGPVLSDPSGLMAQIGTYIPFTSPVVLLLRLTSLEEWPWIEIGISLVILAITVWLFMKLAGKIFKVGILMYGKNATPGEIWKWLKA</sequence>
<dbReference type="PANTHER" id="PTHR30294:SF29">
    <property type="entry name" value="MULTIDRUG ABC TRANSPORTER PERMEASE YBHS-RELATED"/>
    <property type="match status" value="1"/>
</dbReference>
<dbReference type="PANTHER" id="PTHR30294">
    <property type="entry name" value="MEMBRANE COMPONENT OF ABC TRANSPORTER YHHJ-RELATED"/>
    <property type="match status" value="1"/>
</dbReference>
<evidence type="ECO:0000256" key="6">
    <source>
        <dbReference type="SAM" id="MobiDB-lite"/>
    </source>
</evidence>
<evidence type="ECO:0000259" key="8">
    <source>
        <dbReference type="Pfam" id="PF12698"/>
    </source>
</evidence>
<dbReference type="EMBL" id="JBHUMX010000040">
    <property type="protein sequence ID" value="MFD2629726.1"/>
    <property type="molecule type" value="Genomic_DNA"/>
</dbReference>
<proteinExistence type="predicted"/>
<keyword evidence="10" id="KW-1185">Reference proteome</keyword>
<name>A0ABW5Q2J9_9BACI</name>
<keyword evidence="2" id="KW-1003">Cell membrane</keyword>
<evidence type="ECO:0000313" key="9">
    <source>
        <dbReference type="EMBL" id="MFD2629726.1"/>
    </source>
</evidence>
<reference evidence="10" key="1">
    <citation type="journal article" date="2019" name="Int. J. Syst. Evol. Microbiol.">
        <title>The Global Catalogue of Microorganisms (GCM) 10K type strain sequencing project: providing services to taxonomists for standard genome sequencing and annotation.</title>
        <authorList>
            <consortium name="The Broad Institute Genomics Platform"/>
            <consortium name="The Broad Institute Genome Sequencing Center for Infectious Disease"/>
            <person name="Wu L."/>
            <person name="Ma J."/>
        </authorList>
    </citation>
    <scope>NUCLEOTIDE SEQUENCE [LARGE SCALE GENOMIC DNA]</scope>
    <source>
        <strain evidence="10">TISTR 1858</strain>
    </source>
</reference>
<feature type="transmembrane region" description="Helical" evidence="7">
    <location>
        <begin position="313"/>
        <end position="332"/>
    </location>
</feature>
<evidence type="ECO:0000313" key="10">
    <source>
        <dbReference type="Proteomes" id="UP001597451"/>
    </source>
</evidence>
<protein>
    <submittedName>
        <fullName evidence="9">ABC transporter permease</fullName>
    </submittedName>
</protein>
<gene>
    <name evidence="9" type="ORF">ACFSUN_13145</name>
</gene>
<feature type="region of interest" description="Disordered" evidence="6">
    <location>
        <begin position="166"/>
        <end position="186"/>
    </location>
</feature>
<comment type="subcellular location">
    <subcellularLocation>
        <location evidence="1">Cell membrane</location>
        <topology evidence="1">Multi-pass membrane protein</topology>
    </subcellularLocation>
</comment>
<comment type="caution">
    <text evidence="9">The sequence shown here is derived from an EMBL/GenBank/DDBJ whole genome shotgun (WGS) entry which is preliminary data.</text>
</comment>
<dbReference type="RefSeq" id="WP_379562516.1">
    <property type="nucleotide sequence ID" value="NZ_JBHUMX010000040.1"/>
</dbReference>
<evidence type="ECO:0000256" key="3">
    <source>
        <dbReference type="ARBA" id="ARBA00022692"/>
    </source>
</evidence>
<feature type="transmembrane region" description="Helical" evidence="7">
    <location>
        <begin position="279"/>
        <end position="301"/>
    </location>
</feature>